<keyword evidence="3" id="KW-1185">Reference proteome</keyword>
<dbReference type="InterPro" id="IPR037522">
    <property type="entry name" value="HD_GYP_dom"/>
</dbReference>
<sequence length="201" mass="22154">MTTNSTFNALYKYTKALSVALGYRDQLTRLHSDRVLALSVEMGLHCGLSASEIDALRIGAAFHDIGKVGIPDDVLLKPGKLDQAEWQCMQGHSEIGEQILLSTDLKGAKSAALAIRHHHEHFNGRGYPDRLRGEQIPLAARIISITDSYDAMAVTRSYHAAKKHGEIITILRAESGEKHDPELTRLFLNFIEGSSLKTPLV</sequence>
<dbReference type="STRING" id="338969.Rfer_2293"/>
<dbReference type="RefSeq" id="WP_011464579.1">
    <property type="nucleotide sequence ID" value="NC_007908.1"/>
</dbReference>
<accession>Q21W42</accession>
<dbReference type="eggNOG" id="COG3437">
    <property type="taxonomic scope" value="Bacteria"/>
</dbReference>
<dbReference type="KEGG" id="rfr:Rfer_2293"/>
<name>Q21W42_ALBFT</name>
<dbReference type="CDD" id="cd00077">
    <property type="entry name" value="HDc"/>
    <property type="match status" value="1"/>
</dbReference>
<dbReference type="AlphaFoldDB" id="Q21W42"/>
<protein>
    <submittedName>
        <fullName evidence="2">Metal dependent phosphohydrolase</fullName>
    </submittedName>
</protein>
<dbReference type="EMBL" id="CP000267">
    <property type="protein sequence ID" value="ABD70011.1"/>
    <property type="molecule type" value="Genomic_DNA"/>
</dbReference>
<dbReference type="PROSITE" id="PS51832">
    <property type="entry name" value="HD_GYP"/>
    <property type="match status" value="1"/>
</dbReference>
<dbReference type="OrthoDB" id="9780948at2"/>
<evidence type="ECO:0000313" key="3">
    <source>
        <dbReference type="Proteomes" id="UP000008332"/>
    </source>
</evidence>
<dbReference type="GO" id="GO:0008081">
    <property type="term" value="F:phosphoric diester hydrolase activity"/>
    <property type="evidence" value="ECO:0007669"/>
    <property type="project" value="UniProtKB-ARBA"/>
</dbReference>
<dbReference type="Gene3D" id="1.10.3210.10">
    <property type="entry name" value="Hypothetical protein af1432"/>
    <property type="match status" value="1"/>
</dbReference>
<dbReference type="HOGENOM" id="CLU_000445_92_3_4"/>
<dbReference type="SMART" id="SM00471">
    <property type="entry name" value="HDc"/>
    <property type="match status" value="1"/>
</dbReference>
<dbReference type="InterPro" id="IPR003607">
    <property type="entry name" value="HD/PDEase_dom"/>
</dbReference>
<organism evidence="2 3">
    <name type="scientific">Albidiferax ferrireducens (strain ATCC BAA-621 / DSM 15236 / T118)</name>
    <name type="common">Rhodoferax ferrireducens</name>
    <dbReference type="NCBI Taxonomy" id="338969"/>
    <lineage>
        <taxon>Bacteria</taxon>
        <taxon>Pseudomonadati</taxon>
        <taxon>Pseudomonadota</taxon>
        <taxon>Betaproteobacteria</taxon>
        <taxon>Burkholderiales</taxon>
        <taxon>Comamonadaceae</taxon>
        <taxon>Rhodoferax</taxon>
    </lineage>
</organism>
<dbReference type="InterPro" id="IPR052020">
    <property type="entry name" value="Cyclic_di-GMP/3'3'-cGAMP_PDE"/>
</dbReference>
<evidence type="ECO:0000259" key="1">
    <source>
        <dbReference type="PROSITE" id="PS51832"/>
    </source>
</evidence>
<keyword evidence="2" id="KW-0378">Hydrolase</keyword>
<dbReference type="Proteomes" id="UP000008332">
    <property type="component" value="Chromosome"/>
</dbReference>
<proteinExistence type="predicted"/>
<feature type="domain" description="HD-GYP" evidence="1">
    <location>
        <begin position="6"/>
        <end position="201"/>
    </location>
</feature>
<dbReference type="SUPFAM" id="SSF109604">
    <property type="entry name" value="HD-domain/PDEase-like"/>
    <property type="match status" value="1"/>
</dbReference>
<evidence type="ECO:0000313" key="2">
    <source>
        <dbReference type="EMBL" id="ABD70011.1"/>
    </source>
</evidence>
<gene>
    <name evidence="2" type="ordered locus">Rfer_2293</name>
</gene>
<reference evidence="3" key="1">
    <citation type="submission" date="2006-02" db="EMBL/GenBank/DDBJ databases">
        <title>Complete sequence of chromosome of Rhodoferax ferrireducens DSM 15236.</title>
        <authorList>
            <person name="Copeland A."/>
            <person name="Lucas S."/>
            <person name="Lapidus A."/>
            <person name="Barry K."/>
            <person name="Detter J.C."/>
            <person name="Glavina del Rio T."/>
            <person name="Hammon N."/>
            <person name="Israni S."/>
            <person name="Pitluck S."/>
            <person name="Brettin T."/>
            <person name="Bruce D."/>
            <person name="Han C."/>
            <person name="Tapia R."/>
            <person name="Gilna P."/>
            <person name="Kiss H."/>
            <person name="Schmutz J."/>
            <person name="Larimer F."/>
            <person name="Land M."/>
            <person name="Kyrpides N."/>
            <person name="Ivanova N."/>
            <person name="Richardson P."/>
        </authorList>
    </citation>
    <scope>NUCLEOTIDE SEQUENCE [LARGE SCALE GENOMIC DNA]</scope>
    <source>
        <strain evidence="3">ATCC BAA-621 / DSM 15236 / T118</strain>
    </source>
</reference>
<dbReference type="PANTHER" id="PTHR45228">
    <property type="entry name" value="CYCLIC DI-GMP PHOSPHODIESTERASE TM_0186-RELATED"/>
    <property type="match status" value="1"/>
</dbReference>
<dbReference type="Pfam" id="PF13487">
    <property type="entry name" value="HD_5"/>
    <property type="match status" value="1"/>
</dbReference>